<proteinExistence type="inferred from homology"/>
<dbReference type="GO" id="GO:0004497">
    <property type="term" value="F:monooxygenase activity"/>
    <property type="evidence" value="ECO:0007669"/>
    <property type="project" value="UniProtKB-KW"/>
</dbReference>
<evidence type="ECO:0000256" key="4">
    <source>
        <dbReference type="ARBA" id="ARBA00023002"/>
    </source>
</evidence>
<evidence type="ECO:0000256" key="2">
    <source>
        <dbReference type="ARBA" id="ARBA00022617"/>
    </source>
</evidence>
<name>A0A132MMN3_9ACTN</name>
<dbReference type="STRING" id="1469144.LI90_747"/>
<reference evidence="9" key="1">
    <citation type="submission" date="2015-04" db="EMBL/GenBank/DDBJ databases">
        <title>Physiological reanalysis, assessment of diazotrophy, and genome sequences of multiple isolates of Streptomyces thermoautotrophicus.</title>
        <authorList>
            <person name="MacKellar D.C."/>
            <person name="Lieber L."/>
            <person name="Norman J."/>
            <person name="Bolger A."/>
            <person name="Tobin C."/>
            <person name="Murray J.W."/>
            <person name="Chang R."/>
            <person name="Ford T."/>
            <person name="Nguyen P.Q."/>
            <person name="Woodward J."/>
            <person name="Permingeat H."/>
            <person name="Joshi N.S."/>
            <person name="Silver P.A."/>
            <person name="Usadel B."/>
            <person name="Rutherford A.W."/>
            <person name="Friesen M."/>
            <person name="Prell J."/>
        </authorList>
    </citation>
    <scope>NUCLEOTIDE SEQUENCE [LARGE SCALE GENOMIC DNA]</scope>
    <source>
        <strain evidence="9">H1</strain>
    </source>
</reference>
<evidence type="ECO:0000313" key="8">
    <source>
        <dbReference type="EMBL" id="KWW99114.1"/>
    </source>
</evidence>
<dbReference type="GO" id="GO:0020037">
    <property type="term" value="F:heme binding"/>
    <property type="evidence" value="ECO:0007669"/>
    <property type="project" value="InterPro"/>
</dbReference>
<evidence type="ECO:0000256" key="1">
    <source>
        <dbReference type="ARBA" id="ARBA00010617"/>
    </source>
</evidence>
<comment type="similarity">
    <text evidence="1 7">Belongs to the cytochrome P450 family.</text>
</comment>
<protein>
    <submittedName>
        <fullName evidence="8">Peroxidase</fullName>
    </submittedName>
</protein>
<evidence type="ECO:0000256" key="7">
    <source>
        <dbReference type="RuleBase" id="RU000461"/>
    </source>
</evidence>
<comment type="caution">
    <text evidence="8">The sequence shown here is derived from an EMBL/GenBank/DDBJ whole genome shotgun (WGS) entry which is preliminary data.</text>
</comment>
<sequence>MTYREHVDEQAVAGDLTDVVLEPFSPQFKANPHPTYAALRDHDPVRRVTLPSGLPAWLVTRYEDVKAVLADPRLSKDVRRFPDPGRYLVAADLRETISRHMLNADPPDHTRLRKLVSKAFTPRRVEALRPRVQQITEELLDRMAPLGRVDLIDAFAFPLPVTVICELLGVPVEDRDEFRVWSNVIIEGVGAGDRFESAVRAMDKYLRELVEAKRRSPGDDMLSDLIAAREEGDRLSEGELTSMAFLLLVAGHETTVNLIGNGVYLLLTHPDQLALLRSDPGLLPSAVEEFLRYEGPAETSTLRFATEPIEIGGVTIPAGEVVLVALASANRDGRRFADADRLDITRGDSQHLAFGHGIHYCLGASLARLEGQVAIGELLARFPDLALAVPPEELAWRPGTLIRGLRELPVTYSPR</sequence>
<evidence type="ECO:0000256" key="6">
    <source>
        <dbReference type="ARBA" id="ARBA00023033"/>
    </source>
</evidence>
<dbReference type="InterPro" id="IPR017972">
    <property type="entry name" value="Cyt_P450_CS"/>
</dbReference>
<dbReference type="PATRIC" id="fig|1469144.10.peg.858"/>
<keyword evidence="9" id="KW-1185">Reference proteome</keyword>
<dbReference type="InterPro" id="IPR002397">
    <property type="entry name" value="Cyt_P450_B"/>
</dbReference>
<dbReference type="PANTHER" id="PTHR46696">
    <property type="entry name" value="P450, PUTATIVE (EUROFUNG)-RELATED"/>
    <property type="match status" value="1"/>
</dbReference>
<dbReference type="PRINTS" id="PR00359">
    <property type="entry name" value="BP450"/>
</dbReference>
<dbReference type="SUPFAM" id="SSF48264">
    <property type="entry name" value="Cytochrome P450"/>
    <property type="match status" value="1"/>
</dbReference>
<evidence type="ECO:0000256" key="3">
    <source>
        <dbReference type="ARBA" id="ARBA00022723"/>
    </source>
</evidence>
<dbReference type="InterPro" id="IPR036396">
    <property type="entry name" value="Cyt_P450_sf"/>
</dbReference>
<dbReference type="AlphaFoldDB" id="A0A132MMN3"/>
<keyword evidence="4 7" id="KW-0560">Oxidoreductase</keyword>
<dbReference type="Gene3D" id="1.10.630.10">
    <property type="entry name" value="Cytochrome P450"/>
    <property type="match status" value="1"/>
</dbReference>
<keyword evidence="3 7" id="KW-0479">Metal-binding</keyword>
<evidence type="ECO:0000313" key="9">
    <source>
        <dbReference type="Proteomes" id="UP000070188"/>
    </source>
</evidence>
<dbReference type="RefSeq" id="WP_372511723.1">
    <property type="nucleotide sequence ID" value="NZ_CP171739.1"/>
</dbReference>
<dbReference type="EMBL" id="LAXD01000001">
    <property type="protein sequence ID" value="KWW99114.1"/>
    <property type="molecule type" value="Genomic_DNA"/>
</dbReference>
<organism evidence="8 9">
    <name type="scientific">Carbonactinospora thermoautotrophica</name>
    <dbReference type="NCBI Taxonomy" id="1469144"/>
    <lineage>
        <taxon>Bacteria</taxon>
        <taxon>Bacillati</taxon>
        <taxon>Actinomycetota</taxon>
        <taxon>Actinomycetes</taxon>
        <taxon>Kitasatosporales</taxon>
        <taxon>Carbonactinosporaceae</taxon>
        <taxon>Carbonactinospora</taxon>
    </lineage>
</organism>
<gene>
    <name evidence="8" type="ORF">LI90_747</name>
</gene>
<keyword evidence="2 7" id="KW-0349">Heme</keyword>
<dbReference type="GO" id="GO:0016705">
    <property type="term" value="F:oxidoreductase activity, acting on paired donors, with incorporation or reduction of molecular oxygen"/>
    <property type="evidence" value="ECO:0007669"/>
    <property type="project" value="InterPro"/>
</dbReference>
<accession>A0A132MMN3</accession>
<keyword evidence="8" id="KW-0575">Peroxidase</keyword>
<keyword evidence="6 7" id="KW-0503">Monooxygenase</keyword>
<dbReference type="GO" id="GO:0004601">
    <property type="term" value="F:peroxidase activity"/>
    <property type="evidence" value="ECO:0007669"/>
    <property type="project" value="UniProtKB-KW"/>
</dbReference>
<dbReference type="FunFam" id="1.10.630.10:FF:000018">
    <property type="entry name" value="Cytochrome P450 monooxygenase"/>
    <property type="match status" value="1"/>
</dbReference>
<dbReference type="Proteomes" id="UP000070188">
    <property type="component" value="Unassembled WGS sequence"/>
</dbReference>
<dbReference type="GO" id="GO:0005506">
    <property type="term" value="F:iron ion binding"/>
    <property type="evidence" value="ECO:0007669"/>
    <property type="project" value="InterPro"/>
</dbReference>
<keyword evidence="5 7" id="KW-0408">Iron</keyword>
<evidence type="ECO:0000256" key="5">
    <source>
        <dbReference type="ARBA" id="ARBA00023004"/>
    </source>
</evidence>
<dbReference type="Pfam" id="PF00067">
    <property type="entry name" value="p450"/>
    <property type="match status" value="1"/>
</dbReference>
<dbReference type="CDD" id="cd11029">
    <property type="entry name" value="CYP107-like"/>
    <property type="match status" value="1"/>
</dbReference>
<dbReference type="PANTHER" id="PTHR46696:SF1">
    <property type="entry name" value="CYTOCHROME P450 YJIB-RELATED"/>
    <property type="match status" value="1"/>
</dbReference>
<dbReference type="InterPro" id="IPR001128">
    <property type="entry name" value="Cyt_P450"/>
</dbReference>
<dbReference type="PROSITE" id="PS00086">
    <property type="entry name" value="CYTOCHROME_P450"/>
    <property type="match status" value="1"/>
</dbReference>